<dbReference type="PANTHER" id="PTHR43840:SF15">
    <property type="entry name" value="MITOCHONDRIAL METAL TRANSPORTER 1-RELATED"/>
    <property type="match status" value="1"/>
</dbReference>
<dbReference type="EMBL" id="VLTN01000016">
    <property type="protein sequence ID" value="KAA0153329.1"/>
    <property type="molecule type" value="Genomic_DNA"/>
</dbReference>
<dbReference type="Pfam" id="PF08743">
    <property type="entry name" value="Nse4_C"/>
    <property type="match status" value="1"/>
</dbReference>
<feature type="domain" description="Cation efflux protein cytoplasmic" evidence="9">
    <location>
        <begin position="1090"/>
        <end position="1159"/>
    </location>
</feature>
<protein>
    <recommendedName>
        <fullName evidence="12">Cation efflux protein cytoplasmic domain-containing protein</fullName>
    </recommendedName>
</protein>
<evidence type="ECO:0008006" key="12">
    <source>
        <dbReference type="Google" id="ProtNLM"/>
    </source>
</evidence>
<accession>A0A5A8CKR8</accession>
<feature type="compositionally biased region" description="Low complexity" evidence="6">
    <location>
        <begin position="1171"/>
        <end position="1185"/>
    </location>
</feature>
<dbReference type="GO" id="GO:0016020">
    <property type="term" value="C:membrane"/>
    <property type="evidence" value="ECO:0007669"/>
    <property type="project" value="UniProtKB-SubCell"/>
</dbReference>
<evidence type="ECO:0000256" key="3">
    <source>
        <dbReference type="ARBA" id="ARBA00022692"/>
    </source>
</evidence>
<dbReference type="InterPro" id="IPR014854">
    <property type="entry name" value="Nse4_C"/>
</dbReference>
<keyword evidence="4" id="KW-1133">Transmembrane helix</keyword>
<keyword evidence="3" id="KW-0812">Transmembrane</keyword>
<evidence type="ECO:0000256" key="5">
    <source>
        <dbReference type="ARBA" id="ARBA00023136"/>
    </source>
</evidence>
<dbReference type="InterPro" id="IPR036837">
    <property type="entry name" value="Cation_efflux_CTD_sf"/>
</dbReference>
<dbReference type="NCBIfam" id="TIGR01297">
    <property type="entry name" value="CDF"/>
    <property type="match status" value="1"/>
</dbReference>
<keyword evidence="5" id="KW-0472">Membrane</keyword>
<dbReference type="InterPro" id="IPR058533">
    <property type="entry name" value="Cation_efflux_TM"/>
</dbReference>
<evidence type="ECO:0000313" key="11">
    <source>
        <dbReference type="Proteomes" id="UP000323011"/>
    </source>
</evidence>
<evidence type="ECO:0000259" key="8">
    <source>
        <dbReference type="Pfam" id="PF08743"/>
    </source>
</evidence>
<organism evidence="10 11">
    <name type="scientific">Cafeteria roenbergensis</name>
    <name type="common">Marine flagellate</name>
    <dbReference type="NCBI Taxonomy" id="33653"/>
    <lineage>
        <taxon>Eukaryota</taxon>
        <taxon>Sar</taxon>
        <taxon>Stramenopiles</taxon>
        <taxon>Bigyra</taxon>
        <taxon>Opalozoa</taxon>
        <taxon>Bicosoecida</taxon>
        <taxon>Cafeteriaceae</taxon>
        <taxon>Cafeteria</taxon>
    </lineage>
</organism>
<evidence type="ECO:0000256" key="4">
    <source>
        <dbReference type="ARBA" id="ARBA00022989"/>
    </source>
</evidence>
<dbReference type="SUPFAM" id="SSF161111">
    <property type="entry name" value="Cation efflux protein transmembrane domain-like"/>
    <property type="match status" value="1"/>
</dbReference>
<dbReference type="InterPro" id="IPR027469">
    <property type="entry name" value="Cation_efflux_TMD_sf"/>
</dbReference>
<dbReference type="InterPro" id="IPR002524">
    <property type="entry name" value="Cation_efflux"/>
</dbReference>
<evidence type="ECO:0000256" key="2">
    <source>
        <dbReference type="ARBA" id="ARBA00022448"/>
    </source>
</evidence>
<feature type="region of interest" description="Disordered" evidence="6">
    <location>
        <begin position="1171"/>
        <end position="1208"/>
    </location>
</feature>
<feature type="domain" description="Cation efflux protein transmembrane" evidence="7">
    <location>
        <begin position="856"/>
        <end position="1079"/>
    </location>
</feature>
<comment type="subcellular location">
    <subcellularLocation>
        <location evidence="1">Membrane</location>
        <topology evidence="1">Multi-pass membrane protein</topology>
    </subcellularLocation>
</comment>
<dbReference type="Proteomes" id="UP000323011">
    <property type="component" value="Unassembled WGS sequence"/>
</dbReference>
<dbReference type="Gene3D" id="1.20.1510.10">
    <property type="entry name" value="Cation efflux protein transmembrane domain"/>
    <property type="match status" value="1"/>
</dbReference>
<evidence type="ECO:0000259" key="9">
    <source>
        <dbReference type="Pfam" id="PF16916"/>
    </source>
</evidence>
<dbReference type="Pfam" id="PF16916">
    <property type="entry name" value="ZT_dimer"/>
    <property type="match status" value="1"/>
</dbReference>
<dbReference type="GO" id="GO:0008324">
    <property type="term" value="F:monoatomic cation transmembrane transporter activity"/>
    <property type="evidence" value="ECO:0007669"/>
    <property type="project" value="InterPro"/>
</dbReference>
<name>A0A5A8CKR8_CAFRO</name>
<evidence type="ECO:0000259" key="7">
    <source>
        <dbReference type="Pfam" id="PF01545"/>
    </source>
</evidence>
<dbReference type="InterPro" id="IPR050291">
    <property type="entry name" value="CDF_Transporter"/>
</dbReference>
<evidence type="ECO:0000256" key="1">
    <source>
        <dbReference type="ARBA" id="ARBA00004141"/>
    </source>
</evidence>
<reference evidence="10 11" key="1">
    <citation type="submission" date="2019-07" db="EMBL/GenBank/DDBJ databases">
        <title>Genomes of Cafeteria roenbergensis.</title>
        <authorList>
            <person name="Fischer M.G."/>
            <person name="Hackl T."/>
            <person name="Roman M."/>
        </authorList>
    </citation>
    <scope>NUCLEOTIDE SEQUENCE [LARGE SCALE GENOMIC DNA]</scope>
    <source>
        <strain evidence="10 11">BVI</strain>
    </source>
</reference>
<dbReference type="InterPro" id="IPR027470">
    <property type="entry name" value="Cation_efflux_CTD"/>
</dbReference>
<dbReference type="Gene3D" id="3.30.70.1350">
    <property type="entry name" value="Cation efflux protein, cytoplasmic domain"/>
    <property type="match status" value="2"/>
</dbReference>
<gene>
    <name evidence="10" type="ORF">FNF29_03142</name>
</gene>
<proteinExistence type="predicted"/>
<feature type="domain" description="Non-structural maintenance of chromosome element 4 C-terminal" evidence="8">
    <location>
        <begin position="226"/>
        <end position="327"/>
    </location>
</feature>
<evidence type="ECO:0000256" key="6">
    <source>
        <dbReference type="SAM" id="MobiDB-lite"/>
    </source>
</evidence>
<keyword evidence="2" id="KW-0813">Transport</keyword>
<comment type="caution">
    <text evidence="10">The sequence shown here is derived from an EMBL/GenBank/DDBJ whole genome shotgun (WGS) entry which is preliminary data.</text>
</comment>
<evidence type="ECO:0000313" key="10">
    <source>
        <dbReference type="EMBL" id="KAA0153329.1"/>
    </source>
</evidence>
<dbReference type="PANTHER" id="PTHR43840">
    <property type="entry name" value="MITOCHONDRIAL METAL TRANSPORTER 1-RELATED"/>
    <property type="match status" value="1"/>
</dbReference>
<dbReference type="Pfam" id="PF01545">
    <property type="entry name" value="Cation_efflux"/>
    <property type="match status" value="1"/>
</dbReference>
<dbReference type="SUPFAM" id="SSF160240">
    <property type="entry name" value="Cation efflux protein cytoplasmic domain-like"/>
    <property type="match status" value="1"/>
</dbReference>
<feature type="region of interest" description="Disordered" evidence="6">
    <location>
        <begin position="711"/>
        <end position="733"/>
    </location>
</feature>
<sequence>MAARETDSPGLDALEESIGQDEAAIRERHDALVADPKAAVAMAAKAELRSKQIRGVSGVRSLHVSARDASLMHALSRVGADASAAGTSFGDVVSHQSFIEGLRHRFSGPRGTKGTPLVGGAEGGFSWVDLGAELGGFTRIPPALCFLSGVLGIAPVAKKQAQRQPRARAAEASTAPVLRHSHVKDLAAGESASAKRQEDLMNDLSTLLATAPKVRLADGKKGRRLHLLRTLVDPWSLTQTVEHMFHFAGIVAVHQARVELGSDGEAYIAVGTLRRGTGGRDALDDEAKDLDAEGHLENLGGTKQCVLDMDRELWSMAVKAYGIEAPALPHRKTDDSTAPPGLDFASGAISVAGLDVSMRSTGAAVVQVVLGGSGAARTEGLRWKVPELGTVPAKPGASILETGAAIAKRAEHLGGVSRGPELRMPLHGCAIEGFMQSFVAGRFRTQSLFLLAQLNGLAANALWDVGGAPPLVLMPNAVRALLLVPTLSECEKEEEALYRALGREPPPPPDPGAASAALKRAVLRRIAMMDQDAAWPVRGPSAASASVTDLVRRHSPPGAEATQRRRLEALLLLTESVSDEAFDMADAAGVATAAALNAIGVLTATSSPSLKLALARHRQARSASAEDEQALLDVEPDARALGSPCCRQEGLDGPPCAGRRAAEIGALIARHGTKASVAALGAADAETRVRLCAALGAAWLKALAQAGDTARAGHGKLPTGWKPGAGTEPDAGSEAECPRCKHVGLSLGALGAWPWGGVSPALAKATIDNLSAAVAKAANAKTRQSSRLGLKQPDVELLGPIVAGLRLGATAAASAALAAPFLRPWARFHGDGGGFLAFTQDDGVVPKEARKVILWGAAVNVALGALKVGVGSAAGSSALVADGVHSVSDIVSDVVTLAAMRVARLPPDENHLFGHGRVEAIGTLGVSGLLLMASGGIAVHAYSAAQALLPGLRGEGAALAAPDSSAGAALAEVAAAAADGSASLDPALSAAFVAAVVGIAAKEWLFRWTAAVAERVSSSTLLANAWHHRSDAFSSVVAAAGVGGALAGLPLVDPVGGLVVAAMIAKQGVDMGVGALQELSDEAADPSTTAAVQQALLDAAPGEILSVRRLRTRVLGHYVAAEAEIGVNPATTLTSANALARVAEAHVRRQCPRVADLSVAVGPHICDGAAGTAARGSGADGTAGDPSGGAVARQQHASPSQVPRRLPGKVEDDIVSHVIRAVPAVRRVTHLRLHFLPGGRRCTAEMEIELRDFSQTLHDACMVAASARRAAELVHEVVRADVHIEVRDDGKRQR</sequence>
<keyword evidence="11" id="KW-1185">Reference proteome</keyword>